<dbReference type="AlphaFoldDB" id="A0A3S3PQK6"/>
<dbReference type="EMBL" id="SAYW01000001">
    <property type="protein sequence ID" value="RWU10764.1"/>
    <property type="molecule type" value="Genomic_DNA"/>
</dbReference>
<dbReference type="NCBIfam" id="TIGR03519">
    <property type="entry name" value="T9SS_PorP_fam"/>
    <property type="match status" value="1"/>
</dbReference>
<evidence type="ECO:0000313" key="3">
    <source>
        <dbReference type="Proteomes" id="UP000284120"/>
    </source>
</evidence>
<comment type="caution">
    <text evidence="2">The sequence shown here is derived from an EMBL/GenBank/DDBJ whole genome shotgun (WGS) entry which is preliminary data.</text>
</comment>
<dbReference type="InterPro" id="IPR019861">
    <property type="entry name" value="PorP/SprF_Bacteroidetes"/>
</dbReference>
<dbReference type="RefSeq" id="WP_113646588.1">
    <property type="nucleotide sequence ID" value="NZ_SAYW01000001.1"/>
</dbReference>
<organism evidence="2 3">
    <name type="scientific">Pedobacter chitinilyticus</name>
    <dbReference type="NCBI Taxonomy" id="2233776"/>
    <lineage>
        <taxon>Bacteria</taxon>
        <taxon>Pseudomonadati</taxon>
        <taxon>Bacteroidota</taxon>
        <taxon>Sphingobacteriia</taxon>
        <taxon>Sphingobacteriales</taxon>
        <taxon>Sphingobacteriaceae</taxon>
        <taxon>Pedobacter</taxon>
    </lineage>
</organism>
<sequence length="331" mass="35986">MKMKKLIVAVMGMLAVIANNVYAQIDPHFSQYYANPLWLNPGLTGVTDGAYRANINAKQQWSNLNDGYLTVGASFDAAPTKNLAFGGMVINQRAGSVNYNQLNALASASYRIRFGQAGDKIVNFGLQAGIINKSIDISRITLGSQYNPTVGYDSGLGFNENFEARNFTAPDINAGVMFFDAADYKKINVFAGLSVSHLNRPKDKFIGGDAKIPMRYTAHGGARLKINQMFDITPNALFLKQGNAQQVAVGAYAQMMLNTQTDLLFGTNYRVDDAAIAFLGFHIKSMVFGVSYDFNTSALNRATGNKGGLELSISFSSRKGIVGPNFFCPRL</sequence>
<feature type="signal peptide" evidence="1">
    <location>
        <begin position="1"/>
        <end position="23"/>
    </location>
</feature>
<evidence type="ECO:0000256" key="1">
    <source>
        <dbReference type="SAM" id="SignalP"/>
    </source>
</evidence>
<accession>A0A3S3PQK6</accession>
<reference evidence="2 3" key="1">
    <citation type="submission" date="2018-06" db="EMBL/GenBank/DDBJ databases">
        <title>Pedobacter endophyticus sp. nov., an endophytic bacterium isolated from a leaf of Triticum aestivum.</title>
        <authorList>
            <person name="Zhang L."/>
        </authorList>
    </citation>
    <scope>NUCLEOTIDE SEQUENCE [LARGE SCALE GENOMIC DNA]</scope>
    <source>
        <strain evidence="2 3">CM134L-2</strain>
    </source>
</reference>
<evidence type="ECO:0000313" key="2">
    <source>
        <dbReference type="EMBL" id="RWU10764.1"/>
    </source>
</evidence>
<feature type="chain" id="PRO_5018590515" evidence="1">
    <location>
        <begin position="24"/>
        <end position="331"/>
    </location>
</feature>
<dbReference type="Proteomes" id="UP000284120">
    <property type="component" value="Unassembled WGS sequence"/>
</dbReference>
<gene>
    <name evidence="2" type="ORF">DPV69_05395</name>
</gene>
<keyword evidence="1" id="KW-0732">Signal</keyword>
<dbReference type="OrthoDB" id="1186563at2"/>
<proteinExistence type="predicted"/>
<keyword evidence="3" id="KW-1185">Reference proteome</keyword>
<name>A0A3S3PQK6_9SPHI</name>
<protein>
    <submittedName>
        <fullName evidence="2">Type IX secretion system membrane protein PorP/SprF</fullName>
    </submittedName>
</protein>
<dbReference type="Pfam" id="PF11751">
    <property type="entry name" value="PorP_SprF"/>
    <property type="match status" value="1"/>
</dbReference>